<dbReference type="Proteomes" id="UP000887578">
    <property type="component" value="Unplaced"/>
</dbReference>
<organism evidence="1 2">
    <name type="scientific">Panagrolaimus davidi</name>
    <dbReference type="NCBI Taxonomy" id="227884"/>
    <lineage>
        <taxon>Eukaryota</taxon>
        <taxon>Metazoa</taxon>
        <taxon>Ecdysozoa</taxon>
        <taxon>Nematoda</taxon>
        <taxon>Chromadorea</taxon>
        <taxon>Rhabditida</taxon>
        <taxon>Tylenchina</taxon>
        <taxon>Panagrolaimomorpha</taxon>
        <taxon>Panagrolaimoidea</taxon>
        <taxon>Panagrolaimidae</taxon>
        <taxon>Panagrolaimus</taxon>
    </lineage>
</organism>
<protein>
    <submittedName>
        <fullName evidence="2">Serine-threonine/tyrosine-protein kinase catalytic domain-containing protein</fullName>
    </submittedName>
</protein>
<dbReference type="WBParaSite" id="PDA_v2.g11364.t1">
    <property type="protein sequence ID" value="PDA_v2.g11364.t1"/>
    <property type="gene ID" value="PDA_v2.g11364"/>
</dbReference>
<proteinExistence type="predicted"/>
<sequence>MLRPVNCFIRSTFGYTIMLECWDENPENRPIFDVLQNIIKEVYGQIVPDKLAIPIKFDDSLDEGYESPNQLIFQSSKI</sequence>
<accession>A0A914P9I3</accession>
<name>A0A914P9I3_9BILA</name>
<evidence type="ECO:0000313" key="1">
    <source>
        <dbReference type="Proteomes" id="UP000887578"/>
    </source>
</evidence>
<evidence type="ECO:0000313" key="2">
    <source>
        <dbReference type="WBParaSite" id="PDA_v2.g11364.t1"/>
    </source>
</evidence>
<keyword evidence="1" id="KW-1185">Reference proteome</keyword>
<dbReference type="AlphaFoldDB" id="A0A914P9I3"/>
<reference evidence="2" key="1">
    <citation type="submission" date="2022-11" db="UniProtKB">
        <authorList>
            <consortium name="WormBaseParasite"/>
        </authorList>
    </citation>
    <scope>IDENTIFICATION</scope>
</reference>